<dbReference type="STRING" id="1576369.SAMN05421753_11784"/>
<gene>
    <name evidence="1" type="ORF">SAMN05421753_11784</name>
</gene>
<protein>
    <submittedName>
        <fullName evidence="1">Uncharacterized protein</fullName>
    </submittedName>
</protein>
<evidence type="ECO:0000313" key="2">
    <source>
        <dbReference type="Proteomes" id="UP000199518"/>
    </source>
</evidence>
<dbReference type="RefSeq" id="WP_092054490.1">
    <property type="nucleotide sequence ID" value="NZ_FOQD01000017.1"/>
</dbReference>
<sequence>MEEPIISSREFQRELWDRLNTLPESFSSDFARLTSRQQNIIQHLVNIGLAEVQFDASVLIRSPDCDQLLRRFYAGRGTGLPALAVRDLLRQSKALHPNGETVGNVAIGEALFSYRLHSEGRLVRDQILSDDAEALWWLRRSRSTPGQIQSINAPVEGDAVAQAMPATSDNKAGMDEANGTSKRSYMTQENAEIIARQQWRLLWKSDNKSKWSQVIGCDRRQVEKLPSWREAEKKRATFAKAKGMCKNMSPSIIQACHAGDRSALASLSEALRDQLDEMQEGDRAEFLASVSDNLLE</sequence>
<name>A0A1I3PYT4_9PLAN</name>
<accession>A0A1I3PYT4</accession>
<organism evidence="1 2">
    <name type="scientific">Planctomicrobium piriforme</name>
    <dbReference type="NCBI Taxonomy" id="1576369"/>
    <lineage>
        <taxon>Bacteria</taxon>
        <taxon>Pseudomonadati</taxon>
        <taxon>Planctomycetota</taxon>
        <taxon>Planctomycetia</taxon>
        <taxon>Planctomycetales</taxon>
        <taxon>Planctomycetaceae</taxon>
        <taxon>Planctomicrobium</taxon>
    </lineage>
</organism>
<dbReference type="EMBL" id="FOQD01000017">
    <property type="protein sequence ID" value="SFJ26773.1"/>
    <property type="molecule type" value="Genomic_DNA"/>
</dbReference>
<proteinExistence type="predicted"/>
<dbReference type="Proteomes" id="UP000199518">
    <property type="component" value="Unassembled WGS sequence"/>
</dbReference>
<evidence type="ECO:0000313" key="1">
    <source>
        <dbReference type="EMBL" id="SFJ26773.1"/>
    </source>
</evidence>
<reference evidence="2" key="1">
    <citation type="submission" date="2016-10" db="EMBL/GenBank/DDBJ databases">
        <authorList>
            <person name="Varghese N."/>
            <person name="Submissions S."/>
        </authorList>
    </citation>
    <scope>NUCLEOTIDE SEQUENCE [LARGE SCALE GENOMIC DNA]</scope>
    <source>
        <strain evidence="2">DSM 26348</strain>
    </source>
</reference>
<dbReference type="AlphaFoldDB" id="A0A1I3PYT4"/>
<keyword evidence="2" id="KW-1185">Reference proteome</keyword>